<dbReference type="AlphaFoldDB" id="A0AAV3NJH0"/>
<evidence type="ECO:0000256" key="1">
    <source>
        <dbReference type="SAM" id="MobiDB-lite"/>
    </source>
</evidence>
<keyword evidence="3" id="KW-1185">Reference proteome</keyword>
<gene>
    <name evidence="2" type="ORF">LIER_42545</name>
</gene>
<protein>
    <submittedName>
        <fullName evidence="2">Uncharacterized protein</fullName>
    </submittedName>
</protein>
<accession>A0AAV3NJH0</accession>
<comment type="caution">
    <text evidence="2">The sequence shown here is derived from an EMBL/GenBank/DDBJ whole genome shotgun (WGS) entry which is preliminary data.</text>
</comment>
<name>A0AAV3NJH0_LITER</name>
<feature type="region of interest" description="Disordered" evidence="1">
    <location>
        <begin position="92"/>
        <end position="133"/>
    </location>
</feature>
<dbReference type="Proteomes" id="UP001454036">
    <property type="component" value="Unassembled WGS sequence"/>
</dbReference>
<sequence length="133" mass="13243">MPPKPHDNSLPQTVALAHNAATLAPAQATAYSTPTVQLPAQAPANAIPVAQLPAQVPAISQTLPPATFEEAPAHMPAYAHLAPAAINLALAPSPAHGLGLDPSGPCASSTSSHLPDHGPAAHIHAAQPPSTST</sequence>
<organism evidence="2 3">
    <name type="scientific">Lithospermum erythrorhizon</name>
    <name type="common">Purple gromwell</name>
    <name type="synonym">Lithospermum officinale var. erythrorhizon</name>
    <dbReference type="NCBI Taxonomy" id="34254"/>
    <lineage>
        <taxon>Eukaryota</taxon>
        <taxon>Viridiplantae</taxon>
        <taxon>Streptophyta</taxon>
        <taxon>Embryophyta</taxon>
        <taxon>Tracheophyta</taxon>
        <taxon>Spermatophyta</taxon>
        <taxon>Magnoliopsida</taxon>
        <taxon>eudicotyledons</taxon>
        <taxon>Gunneridae</taxon>
        <taxon>Pentapetalae</taxon>
        <taxon>asterids</taxon>
        <taxon>lamiids</taxon>
        <taxon>Boraginales</taxon>
        <taxon>Boraginaceae</taxon>
        <taxon>Boraginoideae</taxon>
        <taxon>Lithospermeae</taxon>
        <taxon>Lithospermum</taxon>
    </lineage>
</organism>
<proteinExistence type="predicted"/>
<reference evidence="2 3" key="1">
    <citation type="submission" date="2024-01" db="EMBL/GenBank/DDBJ databases">
        <title>The complete chloroplast genome sequence of Lithospermum erythrorhizon: insights into the phylogenetic relationship among Boraginaceae species and the maternal lineages of purple gromwells.</title>
        <authorList>
            <person name="Okada T."/>
            <person name="Watanabe K."/>
        </authorList>
    </citation>
    <scope>NUCLEOTIDE SEQUENCE [LARGE SCALE GENOMIC DNA]</scope>
</reference>
<dbReference type="EMBL" id="BAABME010029890">
    <property type="protein sequence ID" value="GAA0138636.1"/>
    <property type="molecule type" value="Genomic_DNA"/>
</dbReference>
<evidence type="ECO:0000313" key="2">
    <source>
        <dbReference type="EMBL" id="GAA0138636.1"/>
    </source>
</evidence>
<evidence type="ECO:0000313" key="3">
    <source>
        <dbReference type="Proteomes" id="UP001454036"/>
    </source>
</evidence>